<dbReference type="Proteomes" id="UP000304953">
    <property type="component" value="Unassembled WGS sequence"/>
</dbReference>
<gene>
    <name evidence="1" type="ORF">E5329_06720</name>
</gene>
<name>A0AC61RZJ2_9FIRM</name>
<accession>A0AC61RZJ2</accession>
<reference evidence="1" key="1">
    <citation type="submission" date="2019-04" db="EMBL/GenBank/DDBJ databases">
        <title>Microbes associate with the intestines of laboratory mice.</title>
        <authorList>
            <person name="Navarre W."/>
            <person name="Wong E."/>
            <person name="Huang K."/>
            <person name="Tropini C."/>
            <person name="Ng K."/>
            <person name="Yu B."/>
        </authorList>
    </citation>
    <scope>NUCLEOTIDE SEQUENCE</scope>
    <source>
        <strain evidence="1">NM01_1-7b</strain>
    </source>
</reference>
<proteinExistence type="predicted"/>
<evidence type="ECO:0000313" key="2">
    <source>
        <dbReference type="Proteomes" id="UP000304953"/>
    </source>
</evidence>
<dbReference type="EMBL" id="SRYA01000010">
    <property type="protein sequence ID" value="TGY97134.1"/>
    <property type="molecule type" value="Genomic_DNA"/>
</dbReference>
<organism evidence="1 2">
    <name type="scientific">Petralouisia muris</name>
    <dbReference type="NCBI Taxonomy" id="3032872"/>
    <lineage>
        <taxon>Bacteria</taxon>
        <taxon>Bacillati</taxon>
        <taxon>Bacillota</taxon>
        <taxon>Clostridia</taxon>
        <taxon>Lachnospirales</taxon>
        <taxon>Lachnospiraceae</taxon>
        <taxon>Petralouisia</taxon>
    </lineage>
</organism>
<comment type="caution">
    <text evidence="1">The sequence shown here is derived from an EMBL/GenBank/DDBJ whole genome shotgun (WGS) entry which is preliminary data.</text>
</comment>
<sequence length="145" mass="15624">MKLKKLSKIVSLVLVMACAVSIVNPLTASAATNKTDTTKKYSDVKTTITSTSRTANNTVKVKVILTLPKGKTLVVTDTRKRFIIIKGYFNRSALKCPFFYSRGASAGNPLCKLPLALQVPSGKGARRIISSFVSGRGGKTDCRII</sequence>
<keyword evidence="2" id="KW-1185">Reference proteome</keyword>
<evidence type="ECO:0000313" key="1">
    <source>
        <dbReference type="EMBL" id="TGY97134.1"/>
    </source>
</evidence>
<protein>
    <submittedName>
        <fullName evidence="1">Uncharacterized protein</fullName>
    </submittedName>
</protein>